<evidence type="ECO:0008006" key="6">
    <source>
        <dbReference type="Google" id="ProtNLM"/>
    </source>
</evidence>
<evidence type="ECO:0000313" key="4">
    <source>
        <dbReference type="EMBL" id="KAF2858235.1"/>
    </source>
</evidence>
<comment type="similarity">
    <text evidence="1">Belongs to the RRP7 family.</text>
</comment>
<dbReference type="EMBL" id="MU006014">
    <property type="protein sequence ID" value="KAF2858235.1"/>
    <property type="molecule type" value="Genomic_DNA"/>
</dbReference>
<dbReference type="OrthoDB" id="5390at2759"/>
<name>A0A6A7BU46_9PEZI</name>
<keyword evidence="5" id="KW-1185">Reference proteome</keyword>
<dbReference type="Pfam" id="PF12923">
    <property type="entry name" value="RRP7"/>
    <property type="match status" value="1"/>
</dbReference>
<evidence type="ECO:0000313" key="5">
    <source>
        <dbReference type="Proteomes" id="UP000799421"/>
    </source>
</evidence>
<dbReference type="GO" id="GO:0000028">
    <property type="term" value="P:ribosomal small subunit assembly"/>
    <property type="evidence" value="ECO:0007669"/>
    <property type="project" value="TreeGrafter"/>
</dbReference>
<sequence>MSTLTDYTTLPLSLPPQPSFPTKAKHYIYIRTHTPNLPTATSNRELFLSNIPLDATPQGLKSIFSGLGGGKIEHITFDEAAPSRGLRKKQLGRRKRRASTAGEEVGTLPRTVERELHPSGRAIVRFVDGVSRDAALREVKRMSKKGMEWRDVPLGVQRYQKMVEMRYPDPVVLQKSVDEFMEEFNREEERERKKRRTSKVDDDGFVTVTRGVKRDEAPREVKKVGKEDFYRFQMREKRKADEKDLIKRYERDVKKMEAMKKLKPQG</sequence>
<feature type="domain" description="Ribosomal RNA-processing protein 7 C-terminal" evidence="2">
    <location>
        <begin position="166"/>
        <end position="262"/>
    </location>
</feature>
<dbReference type="InterPro" id="IPR040447">
    <property type="entry name" value="RRM_Rrp7"/>
</dbReference>
<dbReference type="GO" id="GO:0032545">
    <property type="term" value="C:CURI complex"/>
    <property type="evidence" value="ECO:0007669"/>
    <property type="project" value="TreeGrafter"/>
</dbReference>
<dbReference type="Proteomes" id="UP000799421">
    <property type="component" value="Unassembled WGS sequence"/>
</dbReference>
<dbReference type="PANTHER" id="PTHR13191">
    <property type="entry name" value="RIBOSOMAL RNA PROCESSING PROTEIN 7-RELATED"/>
    <property type="match status" value="1"/>
</dbReference>
<dbReference type="InterPro" id="IPR035979">
    <property type="entry name" value="RBD_domain_sf"/>
</dbReference>
<dbReference type="GO" id="GO:0003676">
    <property type="term" value="F:nucleic acid binding"/>
    <property type="evidence" value="ECO:0007669"/>
    <property type="project" value="InterPro"/>
</dbReference>
<dbReference type="InterPro" id="IPR024326">
    <property type="entry name" value="RRP7_C"/>
</dbReference>
<dbReference type="PANTHER" id="PTHR13191:SF0">
    <property type="entry name" value="RIBOSOMAL RNA-PROCESSING PROTEIN 7 HOMOLOG A-RELATED"/>
    <property type="match status" value="1"/>
</dbReference>
<dbReference type="AlphaFoldDB" id="A0A6A7BU46"/>
<proteinExistence type="inferred from homology"/>
<organism evidence="4 5">
    <name type="scientific">Piedraia hortae CBS 480.64</name>
    <dbReference type="NCBI Taxonomy" id="1314780"/>
    <lineage>
        <taxon>Eukaryota</taxon>
        <taxon>Fungi</taxon>
        <taxon>Dikarya</taxon>
        <taxon>Ascomycota</taxon>
        <taxon>Pezizomycotina</taxon>
        <taxon>Dothideomycetes</taxon>
        <taxon>Dothideomycetidae</taxon>
        <taxon>Capnodiales</taxon>
        <taxon>Piedraiaceae</taxon>
        <taxon>Piedraia</taxon>
    </lineage>
</organism>
<gene>
    <name evidence="4" type="ORF">K470DRAFT_272595</name>
</gene>
<dbReference type="Pfam" id="PF17799">
    <property type="entry name" value="RRM_Rrp7"/>
    <property type="match status" value="1"/>
</dbReference>
<dbReference type="Gene3D" id="6.10.250.1770">
    <property type="match status" value="1"/>
</dbReference>
<protein>
    <recommendedName>
        <fullName evidence="6">RRM domain-containing protein</fullName>
    </recommendedName>
</protein>
<evidence type="ECO:0000259" key="3">
    <source>
        <dbReference type="Pfam" id="PF17799"/>
    </source>
</evidence>
<dbReference type="SUPFAM" id="SSF54928">
    <property type="entry name" value="RNA-binding domain, RBD"/>
    <property type="match status" value="1"/>
</dbReference>
<feature type="domain" description="Rrp7 RRM-like N-terminal" evidence="3">
    <location>
        <begin position="6"/>
        <end position="161"/>
    </location>
</feature>
<accession>A0A6A7BU46</accession>
<dbReference type="InterPro" id="IPR040446">
    <property type="entry name" value="RRP7"/>
</dbReference>
<dbReference type="CDD" id="cd12293">
    <property type="entry name" value="dRRM_Rrp7p"/>
    <property type="match status" value="1"/>
</dbReference>
<evidence type="ECO:0000259" key="2">
    <source>
        <dbReference type="Pfam" id="PF12923"/>
    </source>
</evidence>
<reference evidence="4" key="1">
    <citation type="journal article" date="2020" name="Stud. Mycol.">
        <title>101 Dothideomycetes genomes: a test case for predicting lifestyles and emergence of pathogens.</title>
        <authorList>
            <person name="Haridas S."/>
            <person name="Albert R."/>
            <person name="Binder M."/>
            <person name="Bloem J."/>
            <person name="Labutti K."/>
            <person name="Salamov A."/>
            <person name="Andreopoulos B."/>
            <person name="Baker S."/>
            <person name="Barry K."/>
            <person name="Bills G."/>
            <person name="Bluhm B."/>
            <person name="Cannon C."/>
            <person name="Castanera R."/>
            <person name="Culley D."/>
            <person name="Daum C."/>
            <person name="Ezra D."/>
            <person name="Gonzalez J."/>
            <person name="Henrissat B."/>
            <person name="Kuo A."/>
            <person name="Liang C."/>
            <person name="Lipzen A."/>
            <person name="Lutzoni F."/>
            <person name="Magnuson J."/>
            <person name="Mondo S."/>
            <person name="Nolan M."/>
            <person name="Ohm R."/>
            <person name="Pangilinan J."/>
            <person name="Park H.-J."/>
            <person name="Ramirez L."/>
            <person name="Alfaro M."/>
            <person name="Sun H."/>
            <person name="Tritt A."/>
            <person name="Yoshinaga Y."/>
            <person name="Zwiers L.-H."/>
            <person name="Turgeon B."/>
            <person name="Goodwin S."/>
            <person name="Spatafora J."/>
            <person name="Crous P."/>
            <person name="Grigoriev I."/>
        </authorList>
    </citation>
    <scope>NUCLEOTIDE SEQUENCE</scope>
    <source>
        <strain evidence="4">CBS 480.64</strain>
    </source>
</reference>
<dbReference type="GO" id="GO:0034456">
    <property type="term" value="C:UTP-C complex"/>
    <property type="evidence" value="ECO:0007669"/>
    <property type="project" value="TreeGrafter"/>
</dbReference>
<evidence type="ECO:0000256" key="1">
    <source>
        <dbReference type="ARBA" id="ARBA00006110"/>
    </source>
</evidence>
<dbReference type="GO" id="GO:0006364">
    <property type="term" value="P:rRNA processing"/>
    <property type="evidence" value="ECO:0007669"/>
    <property type="project" value="TreeGrafter"/>
</dbReference>